<evidence type="ECO:0008006" key="4">
    <source>
        <dbReference type="Google" id="ProtNLM"/>
    </source>
</evidence>
<organism evidence="2 3">
    <name type="scientific">Novilysobacter luteus</name>
    <dbReference type="NCBI Taxonomy" id="2822368"/>
    <lineage>
        <taxon>Bacteria</taxon>
        <taxon>Pseudomonadati</taxon>
        <taxon>Pseudomonadota</taxon>
        <taxon>Gammaproteobacteria</taxon>
        <taxon>Lysobacterales</taxon>
        <taxon>Lysobacteraceae</taxon>
        <taxon>Novilysobacter</taxon>
    </lineage>
</organism>
<dbReference type="EMBL" id="OU015430">
    <property type="protein sequence ID" value="CAG4967243.1"/>
    <property type="molecule type" value="Genomic_DNA"/>
</dbReference>
<keyword evidence="3" id="KW-1185">Reference proteome</keyword>
<accession>A0ABM8UBJ0</accession>
<evidence type="ECO:0000313" key="2">
    <source>
        <dbReference type="EMBL" id="CAG4967243.1"/>
    </source>
</evidence>
<reference evidence="2 3" key="1">
    <citation type="submission" date="2021-04" db="EMBL/GenBank/DDBJ databases">
        <authorList>
            <person name="Rodrigo-Torres L."/>
            <person name="Arahal R. D."/>
            <person name="Lucena T."/>
        </authorList>
    </citation>
    <scope>NUCLEOTIDE SEQUENCE [LARGE SCALE GENOMIC DNA]</scope>
    <source>
        <strain evidence="2 3">CECT 30171</strain>
    </source>
</reference>
<feature type="chain" id="PRO_5045430057" description="Cell surface protein" evidence="1">
    <location>
        <begin position="22"/>
        <end position="269"/>
    </location>
</feature>
<gene>
    <name evidence="2" type="ORF">LYB30171_00006</name>
</gene>
<evidence type="ECO:0000313" key="3">
    <source>
        <dbReference type="Proteomes" id="UP000680116"/>
    </source>
</evidence>
<keyword evidence="1" id="KW-0732">Signal</keyword>
<dbReference type="RefSeq" id="WP_215219056.1">
    <property type="nucleotide sequence ID" value="NZ_OU015430.1"/>
</dbReference>
<feature type="signal peptide" evidence="1">
    <location>
        <begin position="1"/>
        <end position="21"/>
    </location>
</feature>
<name>A0ABM8UBJ0_9GAMM</name>
<protein>
    <recommendedName>
        <fullName evidence="4">Cell surface protein</fullName>
    </recommendedName>
</protein>
<proteinExistence type="predicted"/>
<sequence>MKTRLTILALALAGFAAPALAEGDDATIYSNWDMYNSIYVMGDVFATGEIDVSSESAALVDQDQATEANGSFGDGDNSASVTGDALTDALGNIGANIASGVGNAQANDAALASVDGDAVFASAMLFNSQTTAFNIADDEDENPTQGFYDAYVTDNALANAAGNIGLNVAAGVGNAQSNALAASVNGSGTIAKASADSEQLTFWNDLIAECDLDNTAFLNGSALSNAVGNIGVNIAAGIGNAQHNGLSIAVASCGTCTPPPDPCLVCEGD</sequence>
<dbReference type="Proteomes" id="UP000680116">
    <property type="component" value="Chromosome"/>
</dbReference>
<evidence type="ECO:0000256" key="1">
    <source>
        <dbReference type="SAM" id="SignalP"/>
    </source>
</evidence>